<name>A0A9R0IGA3_SPIOL</name>
<feature type="compositionally biased region" description="Polar residues" evidence="8">
    <location>
        <begin position="1004"/>
        <end position="1022"/>
    </location>
</feature>
<feature type="region of interest" description="Disordered" evidence="8">
    <location>
        <begin position="624"/>
        <end position="653"/>
    </location>
</feature>
<feature type="compositionally biased region" description="Basic and acidic residues" evidence="8">
    <location>
        <begin position="835"/>
        <end position="847"/>
    </location>
</feature>
<feature type="compositionally biased region" description="Basic and acidic residues" evidence="8">
    <location>
        <begin position="889"/>
        <end position="911"/>
    </location>
</feature>
<dbReference type="PANTHER" id="PTHR11079:SF179">
    <property type="entry name" value="TRNA(ADENINE(34)) DEAMINASE, CHLOROPLASTIC"/>
    <property type="match status" value="1"/>
</dbReference>
<keyword evidence="6" id="KW-0862">Zinc</keyword>
<evidence type="ECO:0000256" key="1">
    <source>
        <dbReference type="ARBA" id="ARBA00001947"/>
    </source>
</evidence>
<feature type="region of interest" description="Disordered" evidence="8">
    <location>
        <begin position="1099"/>
        <end position="1118"/>
    </location>
</feature>
<keyword evidence="3" id="KW-0819">tRNA processing</keyword>
<feature type="compositionally biased region" description="Basic and acidic residues" evidence="8">
    <location>
        <begin position="861"/>
        <end position="873"/>
    </location>
</feature>
<feature type="region of interest" description="Disordered" evidence="8">
    <location>
        <begin position="960"/>
        <end position="1022"/>
    </location>
</feature>
<organism evidence="10 11">
    <name type="scientific">Spinacia oleracea</name>
    <name type="common">Spinach</name>
    <dbReference type="NCBI Taxonomy" id="3562"/>
    <lineage>
        <taxon>Eukaryota</taxon>
        <taxon>Viridiplantae</taxon>
        <taxon>Streptophyta</taxon>
        <taxon>Embryophyta</taxon>
        <taxon>Tracheophyta</taxon>
        <taxon>Spermatophyta</taxon>
        <taxon>Magnoliopsida</taxon>
        <taxon>eudicotyledons</taxon>
        <taxon>Gunneridae</taxon>
        <taxon>Pentapetalae</taxon>
        <taxon>Caryophyllales</taxon>
        <taxon>Chenopodiaceae</taxon>
        <taxon>Chenopodioideae</taxon>
        <taxon>Anserineae</taxon>
        <taxon>Spinacia</taxon>
    </lineage>
</organism>
<evidence type="ECO:0000313" key="10">
    <source>
        <dbReference type="Proteomes" id="UP000813463"/>
    </source>
</evidence>
<keyword evidence="5" id="KW-0378">Hydrolase</keyword>
<feature type="region of interest" description="Disordered" evidence="8">
    <location>
        <begin position="477"/>
        <end position="564"/>
    </location>
</feature>
<comment type="cofactor">
    <cofactor evidence="1">
        <name>Zn(2+)</name>
        <dbReference type="ChEBI" id="CHEBI:29105"/>
    </cofactor>
</comment>
<dbReference type="Pfam" id="PF00383">
    <property type="entry name" value="dCMP_cyt_deam_1"/>
    <property type="match status" value="1"/>
</dbReference>
<proteinExistence type="inferred from homology"/>
<dbReference type="GO" id="GO:0052717">
    <property type="term" value="F:tRNA-specific adenosine-34 deaminase activity"/>
    <property type="evidence" value="ECO:0007669"/>
    <property type="project" value="UniProtKB-EC"/>
</dbReference>
<feature type="region of interest" description="Disordered" evidence="8">
    <location>
        <begin position="1304"/>
        <end position="1324"/>
    </location>
</feature>
<dbReference type="InterPro" id="IPR016193">
    <property type="entry name" value="Cytidine_deaminase-like"/>
</dbReference>
<evidence type="ECO:0000256" key="4">
    <source>
        <dbReference type="ARBA" id="ARBA00022723"/>
    </source>
</evidence>
<evidence type="ECO:0000256" key="6">
    <source>
        <dbReference type="ARBA" id="ARBA00022833"/>
    </source>
</evidence>
<accession>A0A9R0IGA3</accession>
<feature type="compositionally biased region" description="Polar residues" evidence="8">
    <location>
        <begin position="527"/>
        <end position="539"/>
    </location>
</feature>
<feature type="compositionally biased region" description="Polar residues" evidence="8">
    <location>
        <begin position="325"/>
        <end position="340"/>
    </location>
</feature>
<feature type="region of interest" description="Disordered" evidence="8">
    <location>
        <begin position="694"/>
        <end position="713"/>
    </location>
</feature>
<dbReference type="SUPFAM" id="SSF53927">
    <property type="entry name" value="Cytidine deaminase-like"/>
    <property type="match status" value="1"/>
</dbReference>
<feature type="compositionally biased region" description="Basic and acidic residues" evidence="8">
    <location>
        <begin position="1357"/>
        <end position="1366"/>
    </location>
</feature>
<evidence type="ECO:0000256" key="5">
    <source>
        <dbReference type="ARBA" id="ARBA00022801"/>
    </source>
</evidence>
<evidence type="ECO:0000259" key="9">
    <source>
        <dbReference type="PROSITE" id="PS51747"/>
    </source>
</evidence>
<feature type="compositionally biased region" description="Basic and acidic residues" evidence="8">
    <location>
        <begin position="207"/>
        <end position="266"/>
    </location>
</feature>
<reference evidence="10" key="1">
    <citation type="journal article" date="2021" name="Nat. Commun.">
        <title>Genomic analyses provide insights into spinach domestication and the genetic basis of agronomic traits.</title>
        <authorList>
            <person name="Cai X."/>
            <person name="Sun X."/>
            <person name="Xu C."/>
            <person name="Sun H."/>
            <person name="Wang X."/>
            <person name="Ge C."/>
            <person name="Zhang Z."/>
            <person name="Wang Q."/>
            <person name="Fei Z."/>
            <person name="Jiao C."/>
            <person name="Wang Q."/>
        </authorList>
    </citation>
    <scope>NUCLEOTIDE SEQUENCE [LARGE SCALE GENOMIC DNA]</scope>
    <source>
        <strain evidence="10">cv. Varoflay</strain>
    </source>
</reference>
<sequence>MMHTTYSSSSIISLSTYSTLNYYSYCSIEKCSSTYCSCCCSFPINSCKLIVPTNPRFLCGLRQSTLIQCPPSRRFTLGSSDRYCCRSPTYDVGRCCCSESSCVKKERVGGFNGKNCNEKCCVKQKRGIDVSKIKGRMGWSMRDFRSSALGDAEAMLSLLSEGMIEERVVDREKRSSPLEGKVAIDKFKDRKPNVAIDKFKDRKPNVAIDKFKGRKPDVGSGYRESETRNRKLETGRVQAREEGHKRDEEKQIISKDEDGRLRRRESSSSYYSLSDSGDFGSDVEVEIEKDEFVGESSTSHNKDLRKNEMTKHNWERYRDEKDQELQSSNDFRVGGSIQQNWRKKSEKKFTQDYKETNSNVRQSQERSYMIDSSSKKQLNYQQEQSTTSDVKSLGLSSSHIHKDNRASQLDYSTQTNNRGTLESTSNTWRRSTQGDLNSVEETGCKYCKTCGTNMETSKTQSDFQQHAELTEMSAKLTSGAESLSEDTQKNLTSHQISAEDVGKKHDQIHLVTGQSNAERKSQHCPETLSTDATRAQSTLSRRRKEEESSSSLQISAQENKQQDDEIYLENGQVDARRKFHHYTDASYSQSTFREQQQSEARMKYLEEKTAALVAAEEVKRLREESGGKVPHVEIGDSGVHSSNLETRSHSTSDDERVYNLQTYSKSKVKSVEELVEKRKWIDETTVQSTLRTEIQGPASGNFPGEGTVSQPSIPLMSRTGIQQLSREEVRSGLVSMTSPPFQDVSRSQFHDASRNSLRNDTGRTGEVGSGSSDKLPQERTPSSHGEVYDRKSTFSEEYTHGDALVSAACMQESSTLIVDEFIEKLSVEGSTSETSTEKKLAKLDLKHQDKKHMLKGPTESESDKTGLQKKALEHPSQVSSPNFKKKKPQKLDSKRSSVDSETKGSSDQMWDVKDHFVQEASEMESLEGAISGSIPVVSKGNSVWSTVAGICKLRWGSHSENQKSPVKVKVQASPSGSAGGESWFSGNEADEPNGDGMTMEHLSSPHQTASSDKQLLETSSSQNEDVVVMNLDDKLSHVHAGTSSSSSALHSSSISGDVLVGGNTNLSIPQFISLPSPSVGLSEHSVNLNAPQLMSLPSHSVDLSKPSSSQLRRLHTSEEIVDTRKSESLISLSEKQGNIAADLWQTDVISSEETDVELNRKKLQRSKVVLQRFDEWEDAYRLEREQRKVDEIFMREALSEAMKAAESWEVPVGAVLVQNGKIIARGYNLVEELRDSTAHAEMLCIREASNVLRTWRLSETTLYVTLEPCPMCAGAILQARISTLVWGAPNKLLGADGSWIRLFPNGANGEQPSEGTEKPAAPVHPFHSKMNIRRGILQEECADIMQQFFRLRRRKAKEKEKEKDTSSSDESGQPSCFPKPHHRSKLLHRMHNVFHSSKQQAD</sequence>
<dbReference type="RefSeq" id="XP_021848802.2">
    <property type="nucleotide sequence ID" value="XM_021993110.2"/>
</dbReference>
<dbReference type="InterPro" id="IPR028883">
    <property type="entry name" value="tRNA_aden_deaminase"/>
</dbReference>
<protein>
    <recommendedName>
        <fullName evidence="2">tRNA(adenine(34)) deaminase</fullName>
        <ecNumber evidence="2">3.5.4.33</ecNumber>
    </recommendedName>
</protein>
<dbReference type="Gene3D" id="3.40.140.10">
    <property type="entry name" value="Cytidine Deaminase, domain 2"/>
    <property type="match status" value="1"/>
</dbReference>
<dbReference type="HAMAP" id="MF_00972">
    <property type="entry name" value="tRNA_aden_deaminase"/>
    <property type="match status" value="1"/>
</dbReference>
<evidence type="ECO:0000313" key="11">
    <source>
        <dbReference type="RefSeq" id="XP_021848802.2"/>
    </source>
</evidence>
<dbReference type="Proteomes" id="UP000813463">
    <property type="component" value="Chromosome 3"/>
</dbReference>
<feature type="compositionally biased region" description="Basic residues" evidence="8">
    <location>
        <begin position="1379"/>
        <end position="1392"/>
    </location>
</feature>
<dbReference type="CDD" id="cd01285">
    <property type="entry name" value="nucleoside_deaminase"/>
    <property type="match status" value="1"/>
</dbReference>
<dbReference type="PROSITE" id="PS51747">
    <property type="entry name" value="CYT_DCMP_DEAMINASES_2"/>
    <property type="match status" value="1"/>
</dbReference>
<evidence type="ECO:0000256" key="7">
    <source>
        <dbReference type="ARBA" id="ARBA00048045"/>
    </source>
</evidence>
<feature type="compositionally biased region" description="Polar residues" evidence="8">
    <location>
        <begin position="769"/>
        <end position="783"/>
    </location>
</feature>
<feature type="compositionally biased region" description="Polar residues" evidence="8">
    <location>
        <begin position="406"/>
        <end position="434"/>
    </location>
</feature>
<dbReference type="PANTHER" id="PTHR11079">
    <property type="entry name" value="CYTOSINE DEAMINASE FAMILY MEMBER"/>
    <property type="match status" value="1"/>
</dbReference>
<dbReference type="GeneID" id="110788473"/>
<dbReference type="InterPro" id="IPR002125">
    <property type="entry name" value="CMP_dCMP_dom"/>
</dbReference>
<keyword evidence="10" id="KW-1185">Reference proteome</keyword>
<keyword evidence="4" id="KW-0479">Metal-binding</keyword>
<feature type="compositionally biased region" description="Basic and acidic residues" evidence="8">
    <location>
        <begin position="624"/>
        <end position="634"/>
    </location>
</feature>
<dbReference type="EC" id="3.5.4.33" evidence="2"/>
<feature type="compositionally biased region" description="Basic and acidic residues" evidence="8">
    <location>
        <begin position="300"/>
        <end position="324"/>
    </location>
</feature>
<dbReference type="KEGG" id="soe:110788473"/>
<feature type="region of interest" description="Disordered" evidence="8">
    <location>
        <begin position="1355"/>
        <end position="1402"/>
    </location>
</feature>
<gene>
    <name evidence="11" type="primary">LOC110788473</name>
</gene>
<evidence type="ECO:0000256" key="3">
    <source>
        <dbReference type="ARBA" id="ARBA00022694"/>
    </source>
</evidence>
<feature type="compositionally biased region" description="Low complexity" evidence="8">
    <location>
        <begin position="267"/>
        <end position="278"/>
    </location>
</feature>
<dbReference type="GO" id="GO:0046872">
    <property type="term" value="F:metal ion binding"/>
    <property type="evidence" value="ECO:0007669"/>
    <property type="project" value="UniProtKB-KW"/>
</dbReference>
<feature type="region of interest" description="Disordered" evidence="8">
    <location>
        <begin position="728"/>
        <end position="791"/>
    </location>
</feature>
<feature type="compositionally biased region" description="Polar residues" evidence="8">
    <location>
        <begin position="734"/>
        <end position="747"/>
    </location>
</feature>
<feature type="compositionally biased region" description="Polar residues" evidence="8">
    <location>
        <begin position="356"/>
        <end position="398"/>
    </location>
</feature>
<comment type="catalytic activity">
    <reaction evidence="7">
        <text>adenosine(34) in tRNA + H2O + H(+) = inosine(34) in tRNA + NH4(+)</text>
        <dbReference type="Rhea" id="RHEA:43168"/>
        <dbReference type="Rhea" id="RHEA-COMP:10373"/>
        <dbReference type="Rhea" id="RHEA-COMP:10374"/>
        <dbReference type="ChEBI" id="CHEBI:15377"/>
        <dbReference type="ChEBI" id="CHEBI:15378"/>
        <dbReference type="ChEBI" id="CHEBI:28938"/>
        <dbReference type="ChEBI" id="CHEBI:74411"/>
        <dbReference type="ChEBI" id="CHEBI:82852"/>
        <dbReference type="EC" id="3.5.4.33"/>
    </reaction>
</comment>
<dbReference type="GO" id="GO:0002100">
    <property type="term" value="P:tRNA wobble adenosine to inosine editing"/>
    <property type="evidence" value="ECO:0000318"/>
    <property type="project" value="GO_Central"/>
</dbReference>
<feature type="region of interest" description="Disordered" evidence="8">
    <location>
        <begin position="828"/>
        <end position="911"/>
    </location>
</feature>
<reference evidence="11" key="2">
    <citation type="submission" date="2025-08" db="UniProtKB">
        <authorList>
            <consortium name="RefSeq"/>
        </authorList>
    </citation>
    <scope>IDENTIFICATION</scope>
    <source>
        <tissue evidence="11">Leaf</tissue>
    </source>
</reference>
<evidence type="ECO:0000256" key="8">
    <source>
        <dbReference type="SAM" id="MobiDB-lite"/>
    </source>
</evidence>
<dbReference type="GO" id="GO:0009507">
    <property type="term" value="C:chloroplast"/>
    <property type="evidence" value="ECO:0000318"/>
    <property type="project" value="GO_Central"/>
</dbReference>
<feature type="region of interest" description="Disordered" evidence="8">
    <location>
        <begin position="207"/>
        <end position="434"/>
    </location>
</feature>
<evidence type="ECO:0000256" key="2">
    <source>
        <dbReference type="ARBA" id="ARBA00012740"/>
    </source>
</evidence>
<feature type="domain" description="CMP/dCMP-type deaminase" evidence="9">
    <location>
        <begin position="1188"/>
        <end position="1310"/>
    </location>
</feature>
<dbReference type="GO" id="GO:0008251">
    <property type="term" value="F:tRNA-specific adenosine deaminase activity"/>
    <property type="evidence" value="ECO:0000318"/>
    <property type="project" value="GO_Central"/>
</dbReference>